<organism evidence="2 3">
    <name type="scientific">Claviceps africana</name>
    <dbReference type="NCBI Taxonomy" id="83212"/>
    <lineage>
        <taxon>Eukaryota</taxon>
        <taxon>Fungi</taxon>
        <taxon>Dikarya</taxon>
        <taxon>Ascomycota</taxon>
        <taxon>Pezizomycotina</taxon>
        <taxon>Sordariomycetes</taxon>
        <taxon>Hypocreomycetidae</taxon>
        <taxon>Hypocreales</taxon>
        <taxon>Clavicipitaceae</taxon>
        <taxon>Claviceps</taxon>
    </lineage>
</organism>
<dbReference type="EMBL" id="SRPY01000420">
    <property type="protein sequence ID" value="KAG5924299.1"/>
    <property type="molecule type" value="Genomic_DNA"/>
</dbReference>
<evidence type="ECO:0000256" key="1">
    <source>
        <dbReference type="SAM" id="SignalP"/>
    </source>
</evidence>
<sequence>MGPVGAGTHVEVVLVLVALVDVGLVVVGGGDAEELPAMRVNVDNVVSELDCELDGGGELDAGFAVDAEVSLEALCELTAPSELEAGLARDAEGGVEAAGAGLETVFPVGTGDAGDAVCSPKEFVEAAEGVLEIVLAIDTEGPVGVICFEIRPASKLLLGTGLLVGAEDATDANLTRGVPFKLKAGLALNAVNAAGTPGALFELGAGAALEIRPVAEAEAGVGEEARPKPAGRDRLKVGELVAEAAFKPKSMSEPVAGTKVEAAAVLALEAGLMDACTLNFKIELIAEGKLNEGCEADGTRLEAVGVPVAEAGSEVALMLSGKSNVDTGAEIGAEAGIEVEAAARLEIPGKF</sequence>
<keyword evidence="1" id="KW-0732">Signal</keyword>
<reference evidence="2" key="1">
    <citation type="journal article" date="2020" name="bioRxiv">
        <title>Whole genome comparisons of ergot fungi reveals the divergence and evolution of species within the genus Claviceps are the result of varying mechanisms driving genome evolution and host range expansion.</title>
        <authorList>
            <person name="Wyka S.A."/>
            <person name="Mondo S.J."/>
            <person name="Liu M."/>
            <person name="Dettman J."/>
            <person name="Nalam V."/>
            <person name="Broders K.D."/>
        </authorList>
    </citation>
    <scope>NUCLEOTIDE SEQUENCE</scope>
    <source>
        <strain evidence="2">CCC 489</strain>
    </source>
</reference>
<name>A0A8K0NI09_9HYPO</name>
<proteinExistence type="predicted"/>
<evidence type="ECO:0000313" key="3">
    <source>
        <dbReference type="Proteomes" id="UP000811619"/>
    </source>
</evidence>
<keyword evidence="3" id="KW-1185">Reference proteome</keyword>
<feature type="signal peptide" evidence="1">
    <location>
        <begin position="1"/>
        <end position="32"/>
    </location>
</feature>
<protein>
    <submittedName>
        <fullName evidence="2">Uncharacterized protein</fullName>
    </submittedName>
</protein>
<evidence type="ECO:0000313" key="2">
    <source>
        <dbReference type="EMBL" id="KAG5924299.1"/>
    </source>
</evidence>
<dbReference type="AlphaFoldDB" id="A0A8K0NI09"/>
<accession>A0A8K0NI09</accession>
<dbReference type="Proteomes" id="UP000811619">
    <property type="component" value="Unassembled WGS sequence"/>
</dbReference>
<feature type="chain" id="PRO_5035423313" evidence="1">
    <location>
        <begin position="33"/>
        <end position="351"/>
    </location>
</feature>
<gene>
    <name evidence="2" type="ORF">E4U42_004690</name>
</gene>
<comment type="caution">
    <text evidence="2">The sequence shown here is derived from an EMBL/GenBank/DDBJ whole genome shotgun (WGS) entry which is preliminary data.</text>
</comment>